<evidence type="ECO:0000256" key="6">
    <source>
        <dbReference type="ARBA" id="ARBA00023242"/>
    </source>
</evidence>
<feature type="region of interest" description="Disordered" evidence="8">
    <location>
        <begin position="229"/>
        <end position="259"/>
    </location>
</feature>
<dbReference type="EMBL" id="CASHTH010003675">
    <property type="protein sequence ID" value="CAI8047749.1"/>
    <property type="molecule type" value="Genomic_DNA"/>
</dbReference>
<keyword evidence="5" id="KW-0677">Repeat</keyword>
<dbReference type="GO" id="GO:0005634">
    <property type="term" value="C:nucleus"/>
    <property type="evidence" value="ECO:0007669"/>
    <property type="project" value="UniProtKB-SubCell"/>
</dbReference>
<dbReference type="SMART" id="SM00320">
    <property type="entry name" value="WD40"/>
    <property type="match status" value="5"/>
</dbReference>
<evidence type="ECO:0000256" key="7">
    <source>
        <dbReference type="PROSITE-ProRule" id="PRU00221"/>
    </source>
</evidence>
<dbReference type="PANTHER" id="PTHR12442">
    <property type="entry name" value="DYNEIN INTERMEDIATE CHAIN"/>
    <property type="match status" value="1"/>
</dbReference>
<feature type="compositionally biased region" description="Basic residues" evidence="8">
    <location>
        <begin position="243"/>
        <end position="256"/>
    </location>
</feature>
<evidence type="ECO:0000256" key="8">
    <source>
        <dbReference type="SAM" id="MobiDB-lite"/>
    </source>
</evidence>
<keyword evidence="11" id="KW-1185">Reference proteome</keyword>
<name>A0AA35THE9_GEOBA</name>
<dbReference type="InterPro" id="IPR025927">
    <property type="entry name" value="Znf_KANL2-like"/>
</dbReference>
<gene>
    <name evidence="10" type="ORF">GBAR_LOCUS26418</name>
</gene>
<evidence type="ECO:0000256" key="1">
    <source>
        <dbReference type="ARBA" id="ARBA00004123"/>
    </source>
</evidence>
<comment type="caution">
    <text evidence="10">The sequence shown here is derived from an EMBL/GenBank/DDBJ whole genome shotgun (WGS) entry which is preliminary data.</text>
</comment>
<dbReference type="Proteomes" id="UP001174909">
    <property type="component" value="Unassembled WGS sequence"/>
</dbReference>
<dbReference type="SUPFAM" id="SSF50978">
    <property type="entry name" value="WD40 repeat-like"/>
    <property type="match status" value="1"/>
</dbReference>
<dbReference type="InterPro" id="IPR001680">
    <property type="entry name" value="WD40_rpt"/>
</dbReference>
<proteinExistence type="predicted"/>
<organism evidence="10 11">
    <name type="scientific">Geodia barretti</name>
    <name type="common">Barrett's horny sponge</name>
    <dbReference type="NCBI Taxonomy" id="519541"/>
    <lineage>
        <taxon>Eukaryota</taxon>
        <taxon>Metazoa</taxon>
        <taxon>Porifera</taxon>
        <taxon>Demospongiae</taxon>
        <taxon>Heteroscleromorpha</taxon>
        <taxon>Tetractinellida</taxon>
        <taxon>Astrophorina</taxon>
        <taxon>Geodiidae</taxon>
        <taxon>Geodia</taxon>
    </lineage>
</organism>
<keyword evidence="6" id="KW-0539">Nucleus</keyword>
<evidence type="ECO:0000256" key="5">
    <source>
        <dbReference type="ARBA" id="ARBA00022737"/>
    </source>
</evidence>
<sequence>MAAASGSSAKLYRFPPTRELQTDYDAVVPSVRGRGRHVRELEDYLRRREHEVAVDDAECGENGFGDTVDCDSPLYNTSVFRHEESWPSKMEGPLLRKIAALRRALYLAGKERKEAENGVKILMQSTRESPSAAACVLSRHMPRAPRLEEVVPSDCVRCAESGCGKRALPFSRFCLHHVSSDQDQVLFATCTASEPGSGVCGATVPDILLNQPLCSKHITKTALETNLQQQKRKTVASGASRVNKTKGKSQKNKKTKVATTTTAVTKLVVTKSVPAVAASSAAVGLPALSSTSSWSSGESDGENPLTSEAKRPKVAKTAQPPPAQTKAKDPHQLPSLTPDVTLDLSLSAPLPSLILPPPLPTLANSWTTRAAKRASTTLCVCVFMRVSVVHLSPFLSPRKLCLSTPTVPAAEKYSMFQDYSLEVVEFPSSWKKEKSSADAHTQTSEVLANDAETQTSRPSSVAVQTEPEPGRPPVVVVDNSAPLKKFLKRVEPFVLQQLKQNAASSAFDGYWVELEEEAKGTTCVHTLNEASLNSEFPCTGLAWNCTGSVLGASFGRFDHEHWCTHKSLLCMWNMDRKSIDKERAHISIDTPSCVMCLSFHPDQPAVVAGGLFSGEVMVWKCGSEGDPLLASSGLTDSGHREPLSRVCWVGAPQEERQLSPHRLLTLGSDGLLLVWRWAKQSRQLALVSGYRLTAESVPRNFRAGRARGDTLIGGTALSFPCEDSSLAVVGCENGCILKCSLHPNTDSAPGRGIDMRSPVTFAFRPHAGPVYGCDCSPFHRNLLLTASTDSSVRLHSLLDSSPLLSVEPGCGYLFSVQWSPSRPLVFAAGSADGHLLLYDLTVRPQTTLPNSIKQVNMVLQVSHVKPSVLLDASPHHRPVYSLQYNSQRPQVLASGDASGVVKVWRLGSHLTSQVTGEAEQLASLADSTLHAASL</sequence>
<dbReference type="GO" id="GO:0042073">
    <property type="term" value="P:intraciliary transport"/>
    <property type="evidence" value="ECO:0007669"/>
    <property type="project" value="TreeGrafter"/>
</dbReference>
<dbReference type="PANTHER" id="PTHR12442:SF26">
    <property type="entry name" value="CYTOPLASMIC DYNEIN 2 INTERMEDIATE CHAIN 2"/>
    <property type="match status" value="1"/>
</dbReference>
<feature type="repeat" description="WD" evidence="7">
    <location>
        <begin position="872"/>
        <end position="906"/>
    </location>
</feature>
<keyword evidence="3" id="KW-0963">Cytoplasm</keyword>
<protein>
    <submittedName>
        <fullName evidence="10">Cytoplasmic dynein 2 intermediate chain 2</fullName>
    </submittedName>
</protein>
<feature type="compositionally biased region" description="Low complexity" evidence="8">
    <location>
        <begin position="288"/>
        <end position="298"/>
    </location>
</feature>
<evidence type="ECO:0000256" key="4">
    <source>
        <dbReference type="ARBA" id="ARBA00022574"/>
    </source>
</evidence>
<dbReference type="GO" id="GO:0045504">
    <property type="term" value="F:dynein heavy chain binding"/>
    <property type="evidence" value="ECO:0007669"/>
    <property type="project" value="TreeGrafter"/>
</dbReference>
<reference evidence="10" key="1">
    <citation type="submission" date="2023-03" db="EMBL/GenBank/DDBJ databases">
        <authorList>
            <person name="Steffen K."/>
            <person name="Cardenas P."/>
        </authorList>
    </citation>
    <scope>NUCLEOTIDE SEQUENCE</scope>
</reference>
<dbReference type="Gene3D" id="2.130.10.10">
    <property type="entry name" value="YVTN repeat-like/Quinoprotein amine dehydrogenase"/>
    <property type="match status" value="2"/>
</dbReference>
<accession>A0AA35THE9</accession>
<feature type="compositionally biased region" description="Polar residues" evidence="8">
    <location>
        <begin position="448"/>
        <end position="463"/>
    </location>
</feature>
<dbReference type="AlphaFoldDB" id="A0AA35THE9"/>
<dbReference type="InterPro" id="IPR050687">
    <property type="entry name" value="Dynein_IC"/>
</dbReference>
<dbReference type="PROSITE" id="PS50082">
    <property type="entry name" value="WD_REPEATS_2"/>
    <property type="match status" value="1"/>
</dbReference>
<feature type="region of interest" description="Disordered" evidence="8">
    <location>
        <begin position="288"/>
        <end position="338"/>
    </location>
</feature>
<dbReference type="GO" id="GO:0005868">
    <property type="term" value="C:cytoplasmic dynein complex"/>
    <property type="evidence" value="ECO:0007669"/>
    <property type="project" value="TreeGrafter"/>
</dbReference>
<dbReference type="InterPro" id="IPR015943">
    <property type="entry name" value="WD40/YVTN_repeat-like_dom_sf"/>
</dbReference>
<evidence type="ECO:0000256" key="2">
    <source>
        <dbReference type="ARBA" id="ARBA00004496"/>
    </source>
</evidence>
<dbReference type="Pfam" id="PF13891">
    <property type="entry name" value="zf-C3HC3H_KANSL2"/>
    <property type="match status" value="1"/>
</dbReference>
<dbReference type="Pfam" id="PF00400">
    <property type="entry name" value="WD40"/>
    <property type="match status" value="4"/>
</dbReference>
<evidence type="ECO:0000256" key="3">
    <source>
        <dbReference type="ARBA" id="ARBA00022490"/>
    </source>
</evidence>
<feature type="region of interest" description="Disordered" evidence="8">
    <location>
        <begin position="448"/>
        <end position="474"/>
    </location>
</feature>
<dbReference type="GO" id="GO:0097014">
    <property type="term" value="C:ciliary plasm"/>
    <property type="evidence" value="ECO:0007669"/>
    <property type="project" value="TreeGrafter"/>
</dbReference>
<evidence type="ECO:0000313" key="10">
    <source>
        <dbReference type="EMBL" id="CAI8047749.1"/>
    </source>
</evidence>
<feature type="domain" description="KANL2-like probable zinc-finger" evidence="9">
    <location>
        <begin position="158"/>
        <end position="217"/>
    </location>
</feature>
<evidence type="ECO:0000313" key="11">
    <source>
        <dbReference type="Proteomes" id="UP001174909"/>
    </source>
</evidence>
<evidence type="ECO:0000259" key="9">
    <source>
        <dbReference type="Pfam" id="PF13891"/>
    </source>
</evidence>
<dbReference type="GO" id="GO:0045503">
    <property type="term" value="F:dynein light chain binding"/>
    <property type="evidence" value="ECO:0007669"/>
    <property type="project" value="TreeGrafter"/>
</dbReference>
<dbReference type="InterPro" id="IPR036322">
    <property type="entry name" value="WD40_repeat_dom_sf"/>
</dbReference>
<comment type="subcellular location">
    <subcellularLocation>
        <location evidence="2">Cytoplasm</location>
    </subcellularLocation>
    <subcellularLocation>
        <location evidence="1">Nucleus</location>
    </subcellularLocation>
</comment>
<keyword evidence="4 7" id="KW-0853">WD repeat</keyword>